<comment type="caution">
    <text evidence="1">The sequence shown here is derived from an EMBL/GenBank/DDBJ whole genome shotgun (WGS) entry which is preliminary data.</text>
</comment>
<dbReference type="RefSeq" id="WP_046916299.1">
    <property type="nucleotide sequence ID" value="NZ_JADBGF010000001.1"/>
</dbReference>
<dbReference type="Proteomes" id="UP000629287">
    <property type="component" value="Unassembled WGS sequence"/>
</dbReference>
<dbReference type="AlphaFoldDB" id="A0A8I0TR55"/>
<evidence type="ECO:0000313" key="2">
    <source>
        <dbReference type="Proteomes" id="UP000629287"/>
    </source>
</evidence>
<keyword evidence="2" id="KW-1185">Reference proteome</keyword>
<sequence length="218" mass="24259">MNARRHLIAALSEDSLGGIATLADVAHAEQLVDAYRAEILAEAKIEVVAWLVKKAAEGTPIGDLASKVDRGAVRAFLGTGHYRDAMDAHRSRVLNEAADYVEQRRLARADIVTDFDRGRRAAEGCVVEELRELAGEEATAAAATATPDEKFFVPGRVYTRTNRLGLHLRFVCEHLTTDPKVGDREAWGWLHRSDGTRRMERLWDHDYPRWTEAGEGRG</sequence>
<accession>A0A8I0TR55</accession>
<name>A0A8I0TR55_9ACTN</name>
<proteinExistence type="predicted"/>
<gene>
    <name evidence="1" type="ORF">H4687_003271</name>
</gene>
<dbReference type="GeneID" id="86827847"/>
<dbReference type="EMBL" id="JADBGF010000001">
    <property type="protein sequence ID" value="MBE1597142.1"/>
    <property type="molecule type" value="Genomic_DNA"/>
</dbReference>
<evidence type="ECO:0000313" key="1">
    <source>
        <dbReference type="EMBL" id="MBE1597142.1"/>
    </source>
</evidence>
<organism evidence="1 2">
    <name type="scientific">Streptomyces stelliscabiei</name>
    <dbReference type="NCBI Taxonomy" id="146820"/>
    <lineage>
        <taxon>Bacteria</taxon>
        <taxon>Bacillati</taxon>
        <taxon>Actinomycetota</taxon>
        <taxon>Actinomycetes</taxon>
        <taxon>Kitasatosporales</taxon>
        <taxon>Streptomycetaceae</taxon>
        <taxon>Streptomyces</taxon>
    </lineage>
</organism>
<reference evidence="1 2" key="1">
    <citation type="submission" date="2020-10" db="EMBL/GenBank/DDBJ databases">
        <title>Sequencing the genomes of 1000 actinobacteria strains.</title>
        <authorList>
            <person name="Klenk H.-P."/>
        </authorList>
    </citation>
    <scope>NUCLEOTIDE SEQUENCE [LARGE SCALE GENOMIC DNA]</scope>
    <source>
        <strain evidence="1 2">DSM 41803</strain>
    </source>
</reference>
<dbReference type="OrthoDB" id="10010655at2"/>
<protein>
    <submittedName>
        <fullName evidence="1">Uncharacterized protein</fullName>
    </submittedName>
</protein>